<evidence type="ECO:0000256" key="5">
    <source>
        <dbReference type="ARBA" id="ARBA00023163"/>
    </source>
</evidence>
<keyword evidence="2 6" id="KW-0805">Transcription regulation</keyword>
<dbReference type="OrthoDB" id="9811152at2"/>
<dbReference type="InterPro" id="IPR039425">
    <property type="entry name" value="RNA_pol_sigma-70-like"/>
</dbReference>
<dbReference type="InterPro" id="IPR007630">
    <property type="entry name" value="RNA_pol_sigma70_r4"/>
</dbReference>
<organism evidence="9 10">
    <name type="scientific">Arthrobacter alpinus</name>
    <dbReference type="NCBI Taxonomy" id="656366"/>
    <lineage>
        <taxon>Bacteria</taxon>
        <taxon>Bacillati</taxon>
        <taxon>Actinomycetota</taxon>
        <taxon>Actinomycetes</taxon>
        <taxon>Micrococcales</taxon>
        <taxon>Micrococcaceae</taxon>
        <taxon>Arthrobacter</taxon>
    </lineage>
</organism>
<gene>
    <name evidence="9" type="ORF">AS189_11905</name>
</gene>
<comment type="similarity">
    <text evidence="1 6">Belongs to the sigma-70 factor family. ECF subfamily.</text>
</comment>
<name>A0A0S2M0R0_9MICC</name>
<dbReference type="InterPro" id="IPR013325">
    <property type="entry name" value="RNA_pol_sigma_r2"/>
</dbReference>
<reference evidence="9 10" key="2">
    <citation type="journal article" date="2016" name="J. Biotechnol.">
        <title>Complete genome sequence of Arthrobacter alpinus ERGS4:06, a yellow pigmented bacterium tolerant to cold and radiations isolated from Sikkim Himalaya.</title>
        <authorList>
            <person name="Kumar R."/>
            <person name="Singh D."/>
            <person name="Swarnkar M.K."/>
            <person name="Singh A.K."/>
            <person name="Kumar S."/>
        </authorList>
    </citation>
    <scope>NUCLEOTIDE SEQUENCE [LARGE SCALE GENOMIC DNA]</scope>
    <source>
        <strain evidence="9 10">ERGS4:06</strain>
    </source>
</reference>
<protein>
    <recommendedName>
        <fullName evidence="6">RNA polymerase sigma factor</fullName>
    </recommendedName>
</protein>
<dbReference type="CDD" id="cd06171">
    <property type="entry name" value="Sigma70_r4"/>
    <property type="match status" value="1"/>
</dbReference>
<dbReference type="PANTHER" id="PTHR43133:SF52">
    <property type="entry name" value="ECF RNA POLYMERASE SIGMA FACTOR SIGL"/>
    <property type="match status" value="1"/>
</dbReference>
<dbReference type="Pfam" id="PF04545">
    <property type="entry name" value="Sigma70_r4"/>
    <property type="match status" value="1"/>
</dbReference>
<dbReference type="EMBL" id="CP013200">
    <property type="protein sequence ID" value="ALO67072.1"/>
    <property type="molecule type" value="Genomic_DNA"/>
</dbReference>
<dbReference type="SUPFAM" id="SSF88946">
    <property type="entry name" value="Sigma2 domain of RNA polymerase sigma factors"/>
    <property type="match status" value="1"/>
</dbReference>
<dbReference type="GO" id="GO:0003677">
    <property type="term" value="F:DNA binding"/>
    <property type="evidence" value="ECO:0007669"/>
    <property type="project" value="UniProtKB-KW"/>
</dbReference>
<proteinExistence type="inferred from homology"/>
<evidence type="ECO:0000256" key="1">
    <source>
        <dbReference type="ARBA" id="ARBA00010641"/>
    </source>
</evidence>
<keyword evidence="5 6" id="KW-0804">Transcription</keyword>
<evidence type="ECO:0000256" key="6">
    <source>
        <dbReference type="RuleBase" id="RU000716"/>
    </source>
</evidence>
<dbReference type="InterPro" id="IPR036388">
    <property type="entry name" value="WH-like_DNA-bd_sf"/>
</dbReference>
<feature type="domain" description="RNA polymerase sigma-70 region 2" evidence="7">
    <location>
        <begin position="15"/>
        <end position="79"/>
    </location>
</feature>
<dbReference type="Pfam" id="PF04542">
    <property type="entry name" value="Sigma70_r2"/>
    <property type="match status" value="1"/>
</dbReference>
<evidence type="ECO:0000256" key="2">
    <source>
        <dbReference type="ARBA" id="ARBA00023015"/>
    </source>
</evidence>
<dbReference type="RefSeq" id="WP_062289111.1">
    <property type="nucleotide sequence ID" value="NZ_CP013200.1"/>
</dbReference>
<dbReference type="PROSITE" id="PS01063">
    <property type="entry name" value="SIGMA70_ECF"/>
    <property type="match status" value="1"/>
</dbReference>
<dbReference type="NCBIfam" id="NF007227">
    <property type="entry name" value="PRK09645.1"/>
    <property type="match status" value="1"/>
</dbReference>
<evidence type="ECO:0000313" key="9">
    <source>
        <dbReference type="EMBL" id="ALO67072.1"/>
    </source>
</evidence>
<evidence type="ECO:0000259" key="7">
    <source>
        <dbReference type="Pfam" id="PF04542"/>
    </source>
</evidence>
<feature type="domain" description="RNA polymerase sigma-70 region 4" evidence="8">
    <location>
        <begin position="110"/>
        <end position="158"/>
    </location>
</feature>
<dbReference type="Gene3D" id="1.10.10.10">
    <property type="entry name" value="Winged helix-like DNA-binding domain superfamily/Winged helix DNA-binding domain"/>
    <property type="match status" value="1"/>
</dbReference>
<sequence>MHVDQQQALRELHGDYAQLLWRFVMRLVHDRAQAEDVVQETLLRAWQHPEVLTREPNALRAWLFTVARNLVIDDWRSARHRHEFGTAQLPETPDDDQTERVLDAWLVGDALESLSMDHREVIRQAYYGGKDTAQIAAALEIPEGTVKSRLHYGLRALRLALEERGVSG</sequence>
<evidence type="ECO:0000313" key="10">
    <source>
        <dbReference type="Proteomes" id="UP000059574"/>
    </source>
</evidence>
<dbReference type="InterPro" id="IPR007627">
    <property type="entry name" value="RNA_pol_sigma70_r2"/>
</dbReference>
<evidence type="ECO:0000256" key="4">
    <source>
        <dbReference type="ARBA" id="ARBA00023125"/>
    </source>
</evidence>
<accession>A0A0S2M0R0</accession>
<evidence type="ECO:0000259" key="8">
    <source>
        <dbReference type="Pfam" id="PF04545"/>
    </source>
</evidence>
<dbReference type="AlphaFoldDB" id="A0A0S2M0R0"/>
<dbReference type="Gene3D" id="1.10.1740.10">
    <property type="match status" value="1"/>
</dbReference>
<dbReference type="PANTHER" id="PTHR43133">
    <property type="entry name" value="RNA POLYMERASE ECF-TYPE SIGMA FACTO"/>
    <property type="match status" value="1"/>
</dbReference>
<dbReference type="InterPro" id="IPR000838">
    <property type="entry name" value="RNA_pol_sigma70_ECF_CS"/>
</dbReference>
<dbReference type="SUPFAM" id="SSF88659">
    <property type="entry name" value="Sigma3 and sigma4 domains of RNA polymerase sigma factors"/>
    <property type="match status" value="1"/>
</dbReference>
<keyword evidence="3 6" id="KW-0731">Sigma factor</keyword>
<reference evidence="10" key="1">
    <citation type="submission" date="2015-11" db="EMBL/GenBank/DDBJ databases">
        <authorList>
            <person name="Kumar R."/>
            <person name="Singh D."/>
            <person name="Swarnkar M.K."/>
            <person name="Singh A.K."/>
            <person name="Kumar S."/>
        </authorList>
    </citation>
    <scope>NUCLEOTIDE SEQUENCE [LARGE SCALE GENOMIC DNA]</scope>
    <source>
        <strain evidence="10">ERGS4:06</strain>
    </source>
</reference>
<dbReference type="Proteomes" id="UP000059574">
    <property type="component" value="Chromosome"/>
</dbReference>
<dbReference type="GO" id="GO:0006352">
    <property type="term" value="P:DNA-templated transcription initiation"/>
    <property type="evidence" value="ECO:0007669"/>
    <property type="project" value="InterPro"/>
</dbReference>
<dbReference type="GO" id="GO:0016987">
    <property type="term" value="F:sigma factor activity"/>
    <property type="evidence" value="ECO:0007669"/>
    <property type="project" value="UniProtKB-KW"/>
</dbReference>
<dbReference type="InterPro" id="IPR014284">
    <property type="entry name" value="RNA_pol_sigma-70_dom"/>
</dbReference>
<keyword evidence="4 6" id="KW-0238">DNA-binding</keyword>
<dbReference type="NCBIfam" id="TIGR02937">
    <property type="entry name" value="sigma70-ECF"/>
    <property type="match status" value="1"/>
</dbReference>
<evidence type="ECO:0000256" key="3">
    <source>
        <dbReference type="ARBA" id="ARBA00023082"/>
    </source>
</evidence>
<dbReference type="InterPro" id="IPR013324">
    <property type="entry name" value="RNA_pol_sigma_r3/r4-like"/>
</dbReference>